<keyword evidence="2" id="KW-1185">Reference proteome</keyword>
<accession>A0AAW1JC77</accession>
<organism evidence="1 2">
    <name type="scientific">Popillia japonica</name>
    <name type="common">Japanese beetle</name>
    <dbReference type="NCBI Taxonomy" id="7064"/>
    <lineage>
        <taxon>Eukaryota</taxon>
        <taxon>Metazoa</taxon>
        <taxon>Ecdysozoa</taxon>
        <taxon>Arthropoda</taxon>
        <taxon>Hexapoda</taxon>
        <taxon>Insecta</taxon>
        <taxon>Pterygota</taxon>
        <taxon>Neoptera</taxon>
        <taxon>Endopterygota</taxon>
        <taxon>Coleoptera</taxon>
        <taxon>Polyphaga</taxon>
        <taxon>Scarabaeiformia</taxon>
        <taxon>Scarabaeidae</taxon>
        <taxon>Rutelinae</taxon>
        <taxon>Popillia</taxon>
    </lineage>
</organism>
<proteinExistence type="predicted"/>
<name>A0AAW1JC77_POPJA</name>
<evidence type="ECO:0000313" key="1">
    <source>
        <dbReference type="EMBL" id="KAK9700936.1"/>
    </source>
</evidence>
<dbReference type="Proteomes" id="UP001458880">
    <property type="component" value="Unassembled WGS sequence"/>
</dbReference>
<reference evidence="1 2" key="1">
    <citation type="journal article" date="2024" name="BMC Genomics">
        <title>De novo assembly and annotation of Popillia japonica's genome with initial clues to its potential as an invasive pest.</title>
        <authorList>
            <person name="Cucini C."/>
            <person name="Boschi S."/>
            <person name="Funari R."/>
            <person name="Cardaioli E."/>
            <person name="Iannotti N."/>
            <person name="Marturano G."/>
            <person name="Paoli F."/>
            <person name="Bruttini M."/>
            <person name="Carapelli A."/>
            <person name="Frati F."/>
            <person name="Nardi F."/>
        </authorList>
    </citation>
    <scope>NUCLEOTIDE SEQUENCE [LARGE SCALE GENOMIC DNA]</scope>
    <source>
        <strain evidence="1">DMR45628</strain>
    </source>
</reference>
<comment type="caution">
    <text evidence="1">The sequence shown here is derived from an EMBL/GenBank/DDBJ whole genome shotgun (WGS) entry which is preliminary data.</text>
</comment>
<gene>
    <name evidence="1" type="ORF">QE152_g30922</name>
</gene>
<evidence type="ECO:0000313" key="2">
    <source>
        <dbReference type="Proteomes" id="UP001458880"/>
    </source>
</evidence>
<dbReference type="AlphaFoldDB" id="A0AAW1JC77"/>
<sequence>MVKSIKQLERSEASVDINNSICIFDVHVFQVKSIKQLERSEASVDWGGTNMDKINKFDLIDSIIQDERLRTKKYQNVEMVACTYNDGQISRPPSILCHGQVVMPRR</sequence>
<dbReference type="EMBL" id="JASPKY010000426">
    <property type="protein sequence ID" value="KAK9700936.1"/>
    <property type="molecule type" value="Genomic_DNA"/>
</dbReference>
<protein>
    <submittedName>
        <fullName evidence="1">Uncharacterized protein</fullName>
    </submittedName>
</protein>